<evidence type="ECO:0000313" key="2">
    <source>
        <dbReference type="EMBL" id="HHF48794.1"/>
    </source>
</evidence>
<dbReference type="PANTHER" id="PTHR30270:SF0">
    <property type="entry name" value="THIAMINE-MONOPHOSPHATE KINASE"/>
    <property type="match status" value="1"/>
</dbReference>
<gene>
    <name evidence="2" type="ORF">ENL48_06660</name>
</gene>
<dbReference type="PANTHER" id="PTHR30270">
    <property type="entry name" value="THIAMINE-MONOPHOSPHATE KINASE"/>
    <property type="match status" value="1"/>
</dbReference>
<evidence type="ECO:0000259" key="1">
    <source>
        <dbReference type="Pfam" id="PF00586"/>
    </source>
</evidence>
<name>A0A7J3TL75_9EURY</name>
<proteinExistence type="predicted"/>
<dbReference type="InterPro" id="IPR036921">
    <property type="entry name" value="PurM-like_N_sf"/>
</dbReference>
<accession>A0A7J3TL75</accession>
<organism evidence="2">
    <name type="scientific">Geoglobus ahangari</name>
    <dbReference type="NCBI Taxonomy" id="113653"/>
    <lineage>
        <taxon>Archaea</taxon>
        <taxon>Methanobacteriati</taxon>
        <taxon>Methanobacteriota</taxon>
        <taxon>Archaeoglobi</taxon>
        <taxon>Archaeoglobales</taxon>
        <taxon>Archaeoglobaceae</taxon>
        <taxon>Geoglobus</taxon>
    </lineage>
</organism>
<dbReference type="GO" id="GO:0009030">
    <property type="term" value="F:thiamine-phosphate kinase activity"/>
    <property type="evidence" value="ECO:0007669"/>
    <property type="project" value="InterPro"/>
</dbReference>
<dbReference type="GO" id="GO:0009228">
    <property type="term" value="P:thiamine biosynthetic process"/>
    <property type="evidence" value="ECO:0007669"/>
    <property type="project" value="InterPro"/>
</dbReference>
<dbReference type="AlphaFoldDB" id="A0A7J3TL75"/>
<comment type="caution">
    <text evidence="2">The sequence shown here is derived from an EMBL/GenBank/DDBJ whole genome shotgun (WGS) entry which is preliminary data.</text>
</comment>
<protein>
    <recommendedName>
        <fullName evidence="1">PurM-like N-terminal domain-containing protein</fullName>
    </recommendedName>
</protein>
<dbReference type="Gene3D" id="3.30.1330.10">
    <property type="entry name" value="PurM-like, N-terminal domain"/>
    <property type="match status" value="1"/>
</dbReference>
<dbReference type="InterPro" id="IPR016188">
    <property type="entry name" value="PurM-like_N"/>
</dbReference>
<feature type="domain" description="PurM-like N-terminal" evidence="1">
    <location>
        <begin position="34"/>
        <end position="103"/>
    </location>
</feature>
<reference evidence="2" key="1">
    <citation type="journal article" date="2020" name="mSystems">
        <title>Genome- and Community-Level Interaction Insights into Carbon Utilization and Element Cycling Functions of Hydrothermarchaeota in Hydrothermal Sediment.</title>
        <authorList>
            <person name="Zhou Z."/>
            <person name="Liu Y."/>
            <person name="Xu W."/>
            <person name="Pan J."/>
            <person name="Luo Z.H."/>
            <person name="Li M."/>
        </authorList>
    </citation>
    <scope>NUCLEOTIDE SEQUENCE [LARGE SCALE GENOMIC DNA]</scope>
    <source>
        <strain evidence="2">SpSt-10</strain>
    </source>
</reference>
<dbReference type="Pfam" id="PF00586">
    <property type="entry name" value="AIRS"/>
    <property type="match status" value="1"/>
</dbReference>
<dbReference type="InterPro" id="IPR006283">
    <property type="entry name" value="ThiL-like"/>
</dbReference>
<sequence>MELRKIINELKSYPGILRKKFTGRFQDLVQDFFGEDAGFFDLSDYTIVFTIDGIWHRVLERDLYWGGFVSILVNVHDIYAMGARPKYAVNVVSAKDEESLEEIKRRDYGCRKEIRDKDSQGTCPSRFSSKFC</sequence>
<dbReference type="SUPFAM" id="SSF55326">
    <property type="entry name" value="PurM N-terminal domain-like"/>
    <property type="match status" value="1"/>
</dbReference>
<dbReference type="EMBL" id="DRUC01000099">
    <property type="protein sequence ID" value="HHF48794.1"/>
    <property type="molecule type" value="Genomic_DNA"/>
</dbReference>